<name>A0ABU8GCF1_9ACTN</name>
<dbReference type="Proteomes" id="UP001365781">
    <property type="component" value="Unassembled WGS sequence"/>
</dbReference>
<dbReference type="RefSeq" id="WP_336558298.1">
    <property type="nucleotide sequence ID" value="NZ_JBBAYL010000004.1"/>
</dbReference>
<comment type="caution">
    <text evidence="1">The sequence shown here is derived from an EMBL/GenBank/DDBJ whole genome shotgun (WGS) entry which is preliminary data.</text>
</comment>
<keyword evidence="2" id="KW-1185">Reference proteome</keyword>
<evidence type="ECO:0000313" key="2">
    <source>
        <dbReference type="Proteomes" id="UP001365781"/>
    </source>
</evidence>
<evidence type="ECO:0000313" key="1">
    <source>
        <dbReference type="EMBL" id="MEI5609999.1"/>
    </source>
</evidence>
<reference evidence="1 2" key="1">
    <citation type="submission" date="2024-03" db="EMBL/GenBank/DDBJ databases">
        <title>First Report of Pectobacterium brasiliscabiei causing potato scab in china.</title>
        <authorList>
            <person name="Handique U."/>
        </authorList>
    </citation>
    <scope>NUCLEOTIDE SEQUENCE [LARGE SCALE GENOMIC DNA]</scope>
    <source>
        <strain evidence="1 2">ZRIMU1503</strain>
    </source>
</reference>
<dbReference type="EMBL" id="JBBAYM010000007">
    <property type="protein sequence ID" value="MEI5609999.1"/>
    <property type="molecule type" value="Genomic_DNA"/>
</dbReference>
<sequence>MTKRDVLIVSALGALWTVVILLAVAIAAAAIYRAISRTHTTLAARRERRTALRNGRRRLKTFTTIDDLKE</sequence>
<proteinExistence type="predicted"/>
<accession>A0ABU8GCF1</accession>
<organism evidence="1 2">
    <name type="scientific">Streptomyces brasiliscabiei</name>
    <dbReference type="NCBI Taxonomy" id="2736302"/>
    <lineage>
        <taxon>Bacteria</taxon>
        <taxon>Bacillati</taxon>
        <taxon>Actinomycetota</taxon>
        <taxon>Actinomycetes</taxon>
        <taxon>Kitasatosporales</taxon>
        <taxon>Streptomycetaceae</taxon>
        <taxon>Streptomyces</taxon>
    </lineage>
</organism>
<gene>
    <name evidence="1" type="ORF">WB403_12550</name>
</gene>
<protein>
    <recommendedName>
        <fullName evidence="3">Secreted protein</fullName>
    </recommendedName>
</protein>
<evidence type="ECO:0008006" key="3">
    <source>
        <dbReference type="Google" id="ProtNLM"/>
    </source>
</evidence>